<evidence type="ECO:0000259" key="1">
    <source>
        <dbReference type="Pfam" id="PF07883"/>
    </source>
</evidence>
<organism evidence="2 3">
    <name type="scientific">Nibribacter koreensis</name>
    <dbReference type="NCBI Taxonomy" id="1084519"/>
    <lineage>
        <taxon>Bacteria</taxon>
        <taxon>Pseudomonadati</taxon>
        <taxon>Bacteroidota</taxon>
        <taxon>Cytophagia</taxon>
        <taxon>Cytophagales</taxon>
        <taxon>Hymenobacteraceae</taxon>
        <taxon>Nibribacter</taxon>
    </lineage>
</organism>
<proteinExistence type="predicted"/>
<sequence length="109" mass="12053">MAPAHLQAQLQLPDLAGQLAYSSERFQSKILSDQGFQKVILFAFSEGQELKTHTTPIDALLLVLEGECSFTFPEEGLEKTLKTGQIIQIPAKVPHSLKALSDFKMVLIK</sequence>
<dbReference type="PANTHER" id="PTHR37694:SF1">
    <property type="entry name" value="SLR8022 PROTEIN"/>
    <property type="match status" value="1"/>
</dbReference>
<gene>
    <name evidence="2" type="ORF">GCM10023183_13070</name>
</gene>
<name>A0ABP8FEB6_9BACT</name>
<accession>A0ABP8FEB6</accession>
<comment type="caution">
    <text evidence="2">The sequence shown here is derived from an EMBL/GenBank/DDBJ whole genome shotgun (WGS) entry which is preliminary data.</text>
</comment>
<dbReference type="Proteomes" id="UP001501844">
    <property type="component" value="Unassembled WGS sequence"/>
</dbReference>
<reference evidence="3" key="1">
    <citation type="journal article" date="2019" name="Int. J. Syst. Evol. Microbiol.">
        <title>The Global Catalogue of Microorganisms (GCM) 10K type strain sequencing project: providing services to taxonomists for standard genome sequencing and annotation.</title>
        <authorList>
            <consortium name="The Broad Institute Genomics Platform"/>
            <consortium name="The Broad Institute Genome Sequencing Center for Infectious Disease"/>
            <person name="Wu L."/>
            <person name="Ma J."/>
        </authorList>
    </citation>
    <scope>NUCLEOTIDE SEQUENCE [LARGE SCALE GENOMIC DNA]</scope>
    <source>
        <strain evidence="3">JCM 17917</strain>
    </source>
</reference>
<dbReference type="CDD" id="cd02230">
    <property type="entry name" value="cupin_HP0902-like"/>
    <property type="match status" value="1"/>
</dbReference>
<dbReference type="SUPFAM" id="SSF51182">
    <property type="entry name" value="RmlC-like cupins"/>
    <property type="match status" value="1"/>
</dbReference>
<dbReference type="Pfam" id="PF07883">
    <property type="entry name" value="Cupin_2"/>
    <property type="match status" value="1"/>
</dbReference>
<dbReference type="Gene3D" id="2.60.120.10">
    <property type="entry name" value="Jelly Rolls"/>
    <property type="match status" value="1"/>
</dbReference>
<dbReference type="RefSeq" id="WP_345163872.1">
    <property type="nucleotide sequence ID" value="NZ_BAABGX010000001.1"/>
</dbReference>
<evidence type="ECO:0000313" key="3">
    <source>
        <dbReference type="Proteomes" id="UP001501844"/>
    </source>
</evidence>
<feature type="domain" description="Cupin type-2" evidence="1">
    <location>
        <begin position="42"/>
        <end position="107"/>
    </location>
</feature>
<dbReference type="InterPro" id="IPR014710">
    <property type="entry name" value="RmlC-like_jellyroll"/>
</dbReference>
<evidence type="ECO:0000313" key="2">
    <source>
        <dbReference type="EMBL" id="GAA4301731.1"/>
    </source>
</evidence>
<keyword evidence="3" id="KW-1185">Reference proteome</keyword>
<dbReference type="EMBL" id="BAABGX010000001">
    <property type="protein sequence ID" value="GAA4301731.1"/>
    <property type="molecule type" value="Genomic_DNA"/>
</dbReference>
<protein>
    <recommendedName>
        <fullName evidence="1">Cupin type-2 domain-containing protein</fullName>
    </recommendedName>
</protein>
<dbReference type="PANTHER" id="PTHR37694">
    <property type="entry name" value="SLR8022 PROTEIN"/>
    <property type="match status" value="1"/>
</dbReference>
<dbReference type="InterPro" id="IPR011051">
    <property type="entry name" value="RmlC_Cupin_sf"/>
</dbReference>
<dbReference type="InterPro" id="IPR013096">
    <property type="entry name" value="Cupin_2"/>
</dbReference>